<evidence type="ECO:0000256" key="5">
    <source>
        <dbReference type="ARBA" id="ARBA00023004"/>
    </source>
</evidence>
<keyword evidence="10" id="KW-1185">Reference proteome</keyword>
<keyword evidence="8" id="KW-0732">Signal</keyword>
<dbReference type="GO" id="GO:0042597">
    <property type="term" value="C:periplasmic space"/>
    <property type="evidence" value="ECO:0007669"/>
    <property type="project" value="InterPro"/>
</dbReference>
<feature type="chain" id="PRO_5009301974" evidence="8">
    <location>
        <begin position="20"/>
        <end position="150"/>
    </location>
</feature>
<dbReference type="GO" id="GO:0005506">
    <property type="term" value="F:iron ion binding"/>
    <property type="evidence" value="ECO:0007669"/>
    <property type="project" value="InterPro"/>
</dbReference>
<feature type="binding site" description="covalent" evidence="7">
    <location>
        <position position="138"/>
    </location>
    <ligand>
        <name>heme c</name>
        <dbReference type="ChEBI" id="CHEBI:61717"/>
    </ligand>
</feature>
<evidence type="ECO:0000256" key="6">
    <source>
        <dbReference type="PIRSR" id="PIRSR000027-1"/>
    </source>
</evidence>
<dbReference type="RefSeq" id="WP_149755620.1">
    <property type="nucleotide sequence ID" value="NZ_FOMS01000005.1"/>
</dbReference>
<gene>
    <name evidence="9" type="ORF">SAMN04515678_10576</name>
</gene>
<organism evidence="9 10">
    <name type="scientific">Roseivivax sediminis</name>
    <dbReference type="NCBI Taxonomy" id="936889"/>
    <lineage>
        <taxon>Bacteria</taxon>
        <taxon>Pseudomonadati</taxon>
        <taxon>Pseudomonadota</taxon>
        <taxon>Alphaproteobacteria</taxon>
        <taxon>Rhodobacterales</taxon>
        <taxon>Roseobacteraceae</taxon>
        <taxon>Roseivivax</taxon>
    </lineage>
</organism>
<dbReference type="InterPro" id="IPR002321">
    <property type="entry name" value="Cyt_c_II"/>
</dbReference>
<feature type="signal peptide" evidence="8">
    <location>
        <begin position="1"/>
        <end position="19"/>
    </location>
</feature>
<reference evidence="9 10" key="1">
    <citation type="submission" date="2016-10" db="EMBL/GenBank/DDBJ databases">
        <authorList>
            <person name="Varghese N."/>
            <person name="Submissions S."/>
        </authorList>
    </citation>
    <scope>NUCLEOTIDE SEQUENCE [LARGE SCALE GENOMIC DNA]</scope>
    <source>
        <strain evidence="10">YIM D21,KCTC 23444,ACCC 10710</strain>
    </source>
</reference>
<sequence length="150" mass="15611">MIRSTAFVAALAIATPAVAQDFDGPLKGRQGMFQILAINLGIIGDMAKGETEYDAEQAQMAADNLVAITSINPLPLFPEGSDNEALDGTRALPAIWENVDDLGAKWADLGEAAAGMQEVAGNGREALGPALGPVGNACKNCHDEYRASPE</sequence>
<name>A0A1I1WSD0_9RHOB</name>
<dbReference type="Proteomes" id="UP000325289">
    <property type="component" value="Unassembled WGS sequence"/>
</dbReference>
<protein>
    <submittedName>
        <fullName evidence="9">Cytochrome c556</fullName>
    </submittedName>
</protein>
<dbReference type="GO" id="GO:0009055">
    <property type="term" value="F:electron transfer activity"/>
    <property type="evidence" value="ECO:0007669"/>
    <property type="project" value="InterPro"/>
</dbReference>
<evidence type="ECO:0000313" key="9">
    <source>
        <dbReference type="EMBL" id="SFD98067.1"/>
    </source>
</evidence>
<dbReference type="SUPFAM" id="SSF47175">
    <property type="entry name" value="Cytochromes"/>
    <property type="match status" value="1"/>
</dbReference>
<dbReference type="GO" id="GO:0020037">
    <property type="term" value="F:heme binding"/>
    <property type="evidence" value="ECO:0007669"/>
    <property type="project" value="InterPro"/>
</dbReference>
<evidence type="ECO:0000313" key="10">
    <source>
        <dbReference type="Proteomes" id="UP000325289"/>
    </source>
</evidence>
<keyword evidence="4" id="KW-0249">Electron transport</keyword>
<dbReference type="Gene3D" id="1.20.120.10">
    <property type="entry name" value="Cytochrome c/b562"/>
    <property type="match status" value="1"/>
</dbReference>
<evidence type="ECO:0000256" key="1">
    <source>
        <dbReference type="ARBA" id="ARBA00022448"/>
    </source>
</evidence>
<dbReference type="InterPro" id="IPR012127">
    <property type="entry name" value="Cyt_c_prime"/>
</dbReference>
<evidence type="ECO:0000256" key="4">
    <source>
        <dbReference type="ARBA" id="ARBA00022982"/>
    </source>
</evidence>
<evidence type="ECO:0000256" key="3">
    <source>
        <dbReference type="ARBA" id="ARBA00022723"/>
    </source>
</evidence>
<keyword evidence="5 6" id="KW-0408">Iron</keyword>
<keyword evidence="3 6" id="KW-0479">Metal-binding</keyword>
<proteinExistence type="predicted"/>
<feature type="binding site" description="covalent" evidence="7">
    <location>
        <position position="141"/>
    </location>
    <ligand>
        <name>heme c</name>
        <dbReference type="ChEBI" id="CHEBI:61717"/>
    </ligand>
</feature>
<dbReference type="OrthoDB" id="7596534at2"/>
<feature type="binding site" description="axial binding residue" evidence="6">
    <location>
        <position position="142"/>
    </location>
    <ligand>
        <name>heme c</name>
        <dbReference type="ChEBI" id="CHEBI:61717"/>
    </ligand>
    <ligandPart>
        <name>Fe</name>
        <dbReference type="ChEBI" id="CHEBI:18248"/>
    </ligandPart>
</feature>
<comment type="PTM">
    <text evidence="7">Binds 1 heme group per subunit.</text>
</comment>
<dbReference type="Pfam" id="PF01322">
    <property type="entry name" value="Cytochrom_C_2"/>
    <property type="match status" value="1"/>
</dbReference>
<dbReference type="GO" id="GO:0022900">
    <property type="term" value="P:electron transport chain"/>
    <property type="evidence" value="ECO:0007669"/>
    <property type="project" value="InterPro"/>
</dbReference>
<dbReference type="AlphaFoldDB" id="A0A1I1WSD0"/>
<evidence type="ECO:0000256" key="2">
    <source>
        <dbReference type="ARBA" id="ARBA00022617"/>
    </source>
</evidence>
<keyword evidence="1" id="KW-0813">Transport</keyword>
<keyword evidence="2 7" id="KW-0349">Heme</keyword>
<evidence type="ECO:0000256" key="8">
    <source>
        <dbReference type="SAM" id="SignalP"/>
    </source>
</evidence>
<evidence type="ECO:0000256" key="7">
    <source>
        <dbReference type="PIRSR" id="PIRSR000027-2"/>
    </source>
</evidence>
<accession>A0A1I1WSD0</accession>
<dbReference type="InterPro" id="IPR010980">
    <property type="entry name" value="Cyt_c/b562"/>
</dbReference>
<dbReference type="PIRSF" id="PIRSF000027">
    <property type="entry name" value="Cytc_c_prime"/>
    <property type="match status" value="1"/>
</dbReference>
<dbReference type="PROSITE" id="PS51009">
    <property type="entry name" value="CYTCII"/>
    <property type="match status" value="1"/>
</dbReference>
<dbReference type="EMBL" id="FOMS01000005">
    <property type="protein sequence ID" value="SFD98067.1"/>
    <property type="molecule type" value="Genomic_DNA"/>
</dbReference>